<gene>
    <name evidence="2" type="ORF">SAMN04488239_101360</name>
</gene>
<dbReference type="Pfam" id="PF05235">
    <property type="entry name" value="CHAD"/>
    <property type="match status" value="1"/>
</dbReference>
<sequence>MPEPRMIVIAGKAAQMVLAAPPEGLRFVITATDRSDFALHDCFDQPLRRSGRVLLRIGYCLDLLSDDPGSVRQKVNRKLGLPAELPAGPVRDALTDLSSLRALMAHCAGQSETLLVAVLDDMEKTCLRMQIVTLVAGTGTATLVLTQPMRGYRKVHDRVIETLLGFEGATKGIMGLWPLLLPEVEPYQSKPEVPITPEEPASLVATDLIRSALSVARQNEAGIIDDIDTEFLHDYRVCLRRIRSVLSLFRDVFAPETTAELKDAFSALMEPTGRVRDLDVYLLGKPVFFDRVPVSLHPGLELLFARMQTERDLAQRKLVKHLRGANYAARIAALETRLNAADGLPPGSQGDQQALDYACVLIWARYHKVCKLARRIDDATPDEDVHRLRIHCKKLRYLMEFFGPLFLAKKFRKILKPLKVLQDNLGLFNDCSVQQEELGEYLEQRNGTPVDVELAAAVGALLATLSRLQAAERARIVTSFQAFDSSRIRSIFEDLFHQPAEGRQ</sequence>
<dbReference type="Proteomes" id="UP000199628">
    <property type="component" value="Unassembled WGS sequence"/>
</dbReference>
<dbReference type="SMART" id="SM00880">
    <property type="entry name" value="CHAD"/>
    <property type="match status" value="1"/>
</dbReference>
<dbReference type="PANTHER" id="PTHR39339:SF1">
    <property type="entry name" value="CHAD DOMAIN-CONTAINING PROTEIN"/>
    <property type="match status" value="1"/>
</dbReference>
<dbReference type="AlphaFoldDB" id="A0A1G6JH45"/>
<dbReference type="PROSITE" id="PS51708">
    <property type="entry name" value="CHAD"/>
    <property type="match status" value="1"/>
</dbReference>
<evidence type="ECO:0000259" key="1">
    <source>
        <dbReference type="PROSITE" id="PS51708"/>
    </source>
</evidence>
<organism evidence="2 3">
    <name type="scientific">Ruegeria marina</name>
    <dbReference type="NCBI Taxonomy" id="639004"/>
    <lineage>
        <taxon>Bacteria</taxon>
        <taxon>Pseudomonadati</taxon>
        <taxon>Pseudomonadota</taxon>
        <taxon>Alphaproteobacteria</taxon>
        <taxon>Rhodobacterales</taxon>
        <taxon>Roseobacteraceae</taxon>
        <taxon>Ruegeria</taxon>
    </lineage>
</organism>
<dbReference type="PANTHER" id="PTHR39339">
    <property type="entry name" value="SLR1444 PROTEIN"/>
    <property type="match status" value="1"/>
</dbReference>
<dbReference type="STRING" id="639004.SAMN04488239_101360"/>
<proteinExistence type="predicted"/>
<dbReference type="Gene3D" id="1.40.20.10">
    <property type="entry name" value="CHAD domain"/>
    <property type="match status" value="1"/>
</dbReference>
<dbReference type="RefSeq" id="WP_093027081.1">
    <property type="nucleotide sequence ID" value="NZ_FMZV01000001.1"/>
</dbReference>
<feature type="domain" description="CHAD" evidence="1">
    <location>
        <begin position="198"/>
        <end position="488"/>
    </location>
</feature>
<accession>A0A1G6JH45</accession>
<keyword evidence="3" id="KW-1185">Reference proteome</keyword>
<dbReference type="InterPro" id="IPR007899">
    <property type="entry name" value="CHAD_dom"/>
</dbReference>
<dbReference type="InterPro" id="IPR038186">
    <property type="entry name" value="CHAD_dom_sf"/>
</dbReference>
<reference evidence="3" key="1">
    <citation type="submission" date="2016-10" db="EMBL/GenBank/DDBJ databases">
        <authorList>
            <person name="Varghese N."/>
            <person name="Submissions S."/>
        </authorList>
    </citation>
    <scope>NUCLEOTIDE SEQUENCE [LARGE SCALE GENOMIC DNA]</scope>
    <source>
        <strain evidence="3">CGMCC 1.9108</strain>
    </source>
</reference>
<name>A0A1G6JH45_9RHOB</name>
<evidence type="ECO:0000313" key="3">
    <source>
        <dbReference type="Proteomes" id="UP000199628"/>
    </source>
</evidence>
<dbReference type="EMBL" id="FMZV01000001">
    <property type="protein sequence ID" value="SDC18132.1"/>
    <property type="molecule type" value="Genomic_DNA"/>
</dbReference>
<protein>
    <submittedName>
        <fullName evidence="2">CHAD domain-containing protein</fullName>
    </submittedName>
</protein>
<evidence type="ECO:0000313" key="2">
    <source>
        <dbReference type="EMBL" id="SDC18132.1"/>
    </source>
</evidence>
<dbReference type="OrthoDB" id="9777271at2"/>